<dbReference type="Gramene" id="EOY28521">
    <property type="protein sequence ID" value="EOY28521"/>
    <property type="gene ID" value="TCM_030066"/>
</dbReference>
<dbReference type="InParanoid" id="A0A061GG35"/>
<evidence type="ECO:0000256" key="1">
    <source>
        <dbReference type="ARBA" id="ARBA00001936"/>
    </source>
</evidence>
<feature type="domain" description="Terpene synthase N-terminal" evidence="7">
    <location>
        <begin position="17"/>
        <end position="115"/>
    </location>
</feature>
<comment type="cofactor">
    <cofactor evidence="1">
        <name>Mn(2+)</name>
        <dbReference type="ChEBI" id="CHEBI:29035"/>
    </cofactor>
</comment>
<sequence length="340" mass="39385">MRLTTYSGTSTRTTETIRGKIKDNLHATALEFRLLRENGYHSSPDVFGSFRDETRNFRLPLKDDIKAMPSLYEASYYCFEGESIMEAAWNFTSEHLRYDNGDVDPNLAIQVRHALELPIHWRMPRLEARWFILYERRADLNPRCIAACNVGLQRYVQFGSCRKILTKAIALITVIDDTYDVYGTLDELGLFIDAVERWDTQAMKQLPNYMKICFLALYNSVNEMAYDILKEHGYNVVLNLKKADKLKRGDVAKSIQCYMHENDVSEEAAREHMRNLMREAWKKVNVHRAAVYPLSQNVTGIILNLVRTAHCIYQHGDGHGFQNHKTKDHAMSLLFDPIPL</sequence>
<dbReference type="PANTHER" id="PTHR31225:SF245">
    <property type="entry name" value="(-)-ALPHA-TERPINEOL SYNTHASE-LIKE"/>
    <property type="match status" value="1"/>
</dbReference>
<dbReference type="STRING" id="3641.A0A061GG35"/>
<keyword evidence="5" id="KW-0464">Manganese</keyword>
<dbReference type="Pfam" id="PF03936">
    <property type="entry name" value="Terpene_synth_C"/>
    <property type="match status" value="2"/>
</dbReference>
<evidence type="ECO:0000313" key="9">
    <source>
        <dbReference type="EMBL" id="EOY28521.1"/>
    </source>
</evidence>
<keyword evidence="10" id="KW-1185">Reference proteome</keyword>
<keyword evidence="3" id="KW-0479">Metal-binding</keyword>
<keyword evidence="4" id="KW-0460">Magnesium</keyword>
<keyword evidence="6" id="KW-0456">Lyase</keyword>
<dbReference type="SUPFAM" id="SSF48239">
    <property type="entry name" value="Terpenoid cyclases/Protein prenyltransferases"/>
    <property type="match status" value="1"/>
</dbReference>
<evidence type="ECO:0000256" key="6">
    <source>
        <dbReference type="ARBA" id="ARBA00023239"/>
    </source>
</evidence>
<dbReference type="HOGENOM" id="CLU_003125_7_1_1"/>
<comment type="cofactor">
    <cofactor evidence="2">
        <name>Mg(2+)</name>
        <dbReference type="ChEBI" id="CHEBI:18420"/>
    </cofactor>
</comment>
<dbReference type="Gene3D" id="1.10.600.10">
    <property type="entry name" value="Farnesyl Diphosphate Synthase"/>
    <property type="match status" value="2"/>
</dbReference>
<feature type="domain" description="Terpene synthase metal-binding" evidence="8">
    <location>
        <begin position="157"/>
        <end position="243"/>
    </location>
</feature>
<evidence type="ECO:0000259" key="7">
    <source>
        <dbReference type="Pfam" id="PF01397"/>
    </source>
</evidence>
<organism evidence="9 10">
    <name type="scientific">Theobroma cacao</name>
    <name type="common">Cacao</name>
    <name type="synonym">Cocoa</name>
    <dbReference type="NCBI Taxonomy" id="3641"/>
    <lineage>
        <taxon>Eukaryota</taxon>
        <taxon>Viridiplantae</taxon>
        <taxon>Streptophyta</taxon>
        <taxon>Embryophyta</taxon>
        <taxon>Tracheophyta</taxon>
        <taxon>Spermatophyta</taxon>
        <taxon>Magnoliopsida</taxon>
        <taxon>eudicotyledons</taxon>
        <taxon>Gunneridae</taxon>
        <taxon>Pentapetalae</taxon>
        <taxon>rosids</taxon>
        <taxon>malvids</taxon>
        <taxon>Malvales</taxon>
        <taxon>Malvaceae</taxon>
        <taxon>Byttnerioideae</taxon>
        <taxon>Theobroma</taxon>
    </lineage>
</organism>
<dbReference type="Proteomes" id="UP000026915">
    <property type="component" value="Chromosome 6"/>
</dbReference>
<dbReference type="InterPro" id="IPR008949">
    <property type="entry name" value="Isoprenoid_synthase_dom_sf"/>
</dbReference>
<evidence type="ECO:0000256" key="2">
    <source>
        <dbReference type="ARBA" id="ARBA00001946"/>
    </source>
</evidence>
<dbReference type="Gene3D" id="1.50.10.130">
    <property type="entry name" value="Terpene synthase, N-terminal domain"/>
    <property type="match status" value="1"/>
</dbReference>
<feature type="domain" description="Terpene synthase metal-binding" evidence="8">
    <location>
        <begin position="244"/>
        <end position="283"/>
    </location>
</feature>
<dbReference type="GO" id="GO:0010333">
    <property type="term" value="F:terpene synthase activity"/>
    <property type="evidence" value="ECO:0000318"/>
    <property type="project" value="GO_Central"/>
</dbReference>
<dbReference type="PANTHER" id="PTHR31225">
    <property type="entry name" value="OS04G0344100 PROTEIN-RELATED"/>
    <property type="match status" value="1"/>
</dbReference>
<evidence type="ECO:0000256" key="3">
    <source>
        <dbReference type="ARBA" id="ARBA00022723"/>
    </source>
</evidence>
<proteinExistence type="predicted"/>
<reference evidence="9 10" key="1">
    <citation type="journal article" date="2013" name="Genome Biol.">
        <title>The genome sequence of the most widely cultivated cacao type and its use to identify candidate genes regulating pod color.</title>
        <authorList>
            <person name="Motamayor J.C."/>
            <person name="Mockaitis K."/>
            <person name="Schmutz J."/>
            <person name="Haiminen N."/>
            <person name="Iii D.L."/>
            <person name="Cornejo O."/>
            <person name="Findley S.D."/>
            <person name="Zheng P."/>
            <person name="Utro F."/>
            <person name="Royaert S."/>
            <person name="Saski C."/>
            <person name="Jenkins J."/>
            <person name="Podicheti R."/>
            <person name="Zhao M."/>
            <person name="Scheffler B.E."/>
            <person name="Stack J.C."/>
            <person name="Feltus F.A."/>
            <person name="Mustiga G.M."/>
            <person name="Amores F."/>
            <person name="Phillips W."/>
            <person name="Marelli J.P."/>
            <person name="May G.D."/>
            <person name="Shapiro H."/>
            <person name="Ma J."/>
            <person name="Bustamante C.D."/>
            <person name="Schnell R.J."/>
            <person name="Main D."/>
            <person name="Gilbert D."/>
            <person name="Parida L."/>
            <person name="Kuhn D.N."/>
        </authorList>
    </citation>
    <scope>NUCLEOTIDE SEQUENCE [LARGE SCALE GENOMIC DNA]</scope>
    <source>
        <strain evidence="10">cv. Matina 1-6</strain>
    </source>
</reference>
<protein>
    <submittedName>
        <fullName evidence="9">R-limonene synthase 1, putative</fullName>
    </submittedName>
</protein>
<dbReference type="Pfam" id="PF01397">
    <property type="entry name" value="Terpene_synth"/>
    <property type="match status" value="1"/>
</dbReference>
<dbReference type="eggNOG" id="ENOG502QUH3">
    <property type="taxonomic scope" value="Eukaryota"/>
</dbReference>
<dbReference type="OMA" id="WFILYER"/>
<gene>
    <name evidence="9" type="ORF">TCM_030066</name>
</gene>
<evidence type="ECO:0000259" key="8">
    <source>
        <dbReference type="Pfam" id="PF03936"/>
    </source>
</evidence>
<dbReference type="SUPFAM" id="SSF48576">
    <property type="entry name" value="Terpenoid synthases"/>
    <property type="match status" value="1"/>
</dbReference>
<dbReference type="InterPro" id="IPR036965">
    <property type="entry name" value="Terpene_synth_N_sf"/>
</dbReference>
<evidence type="ECO:0000313" key="10">
    <source>
        <dbReference type="Proteomes" id="UP000026915"/>
    </source>
</evidence>
<name>A0A061GG35_THECC</name>
<dbReference type="GO" id="GO:0046246">
    <property type="term" value="P:terpene biosynthetic process"/>
    <property type="evidence" value="ECO:0000318"/>
    <property type="project" value="GO_Central"/>
</dbReference>
<dbReference type="InterPro" id="IPR050148">
    <property type="entry name" value="Terpene_synthase-like"/>
</dbReference>
<accession>A0A061GG35</accession>
<dbReference type="GO" id="GO:0000287">
    <property type="term" value="F:magnesium ion binding"/>
    <property type="evidence" value="ECO:0007669"/>
    <property type="project" value="InterPro"/>
</dbReference>
<dbReference type="InterPro" id="IPR001906">
    <property type="entry name" value="Terpene_synth_N"/>
</dbReference>
<dbReference type="InterPro" id="IPR008930">
    <property type="entry name" value="Terpenoid_cyclase/PrenylTrfase"/>
</dbReference>
<dbReference type="GO" id="GO:0016114">
    <property type="term" value="P:terpenoid biosynthetic process"/>
    <property type="evidence" value="ECO:0007669"/>
    <property type="project" value="InterPro"/>
</dbReference>
<dbReference type="AlphaFoldDB" id="A0A061GG35"/>
<dbReference type="EMBL" id="CM001884">
    <property type="protein sequence ID" value="EOY28521.1"/>
    <property type="molecule type" value="Genomic_DNA"/>
</dbReference>
<dbReference type="InterPro" id="IPR005630">
    <property type="entry name" value="Terpene_synthase_metal-bd"/>
</dbReference>
<evidence type="ECO:0000256" key="5">
    <source>
        <dbReference type="ARBA" id="ARBA00023211"/>
    </source>
</evidence>
<evidence type="ECO:0000256" key="4">
    <source>
        <dbReference type="ARBA" id="ARBA00022842"/>
    </source>
</evidence>